<sequence length="446" mass="48116">MRRVCVALALSGLAMSAAAGQALGSKTPYAPRQEAARYEAPPAGFAPVAVQLVARHGSRGLTKPGSDEAALKLWREAEAAEALTPLGRRFGADLQRFIDAQRRLGYGNLSQLGVEEQEQLARRLVARLPSLFAAGPAVEVLSSGVDRAVDSSRSFVAELQRAAPRARVPANWGSDRFLLYFHRLDPSRDRADTPARRATLQRSADYQAWLRSAELAAQQRRIEADPRLPAAARELLAGLYSADFVDRLADPLRAAGHVMDVRGAAAGLRRELGEPFPAYVPEAAAAVFMAADDADDFYRKGPGLVEAGPVTYAMATQLVDDMLGRLAQGEGAVLRFAHAEIIAPLVSALGIAGVHQPQPLAQPYSHANNPWRAETVIPMAANVQWEVWQAKDGERVVRMLFNEAEADFKPDCDAARLKAGSHFYRVTALLACYRPAAGGGKVVEGR</sequence>
<protein>
    <recommendedName>
        <fullName evidence="5">Multiple inositol polyphosphate phosphatase 1</fullName>
        <ecNumber evidence="4">3.1.3.62</ecNumber>
        <ecNumber evidence="3">3.1.3.80</ecNumber>
    </recommendedName>
    <alternativeName>
        <fullName evidence="9">2,3-bisphosphoglycerate 3-phosphatase</fullName>
    </alternativeName>
</protein>
<dbReference type="InterPro" id="IPR000560">
    <property type="entry name" value="His_Pase_clade-2"/>
</dbReference>
<dbReference type="InterPro" id="IPR029033">
    <property type="entry name" value="His_PPase_superfam"/>
</dbReference>
<dbReference type="Pfam" id="PF00328">
    <property type="entry name" value="His_Phos_2"/>
    <property type="match status" value="1"/>
</dbReference>
<evidence type="ECO:0000256" key="13">
    <source>
        <dbReference type="ARBA" id="ARBA00043832"/>
    </source>
</evidence>
<comment type="catalytic activity">
    <reaction evidence="11">
        <text>1D-myo-inositol 1,2,4,5,6-pentakisphosphate + H2O = 1D-myo-inositol 1,2,5,6-tetrakisphosphate + phosphate</text>
        <dbReference type="Rhea" id="RHEA:77115"/>
        <dbReference type="ChEBI" id="CHEBI:15377"/>
        <dbReference type="ChEBI" id="CHEBI:43474"/>
        <dbReference type="ChEBI" id="CHEBI:57798"/>
        <dbReference type="ChEBI" id="CHEBI:195535"/>
        <dbReference type="EC" id="3.1.3.62"/>
    </reaction>
    <physiologicalReaction direction="left-to-right" evidence="11">
        <dbReference type="Rhea" id="RHEA:77116"/>
    </physiologicalReaction>
</comment>
<evidence type="ECO:0000256" key="1">
    <source>
        <dbReference type="ARBA" id="ARBA00004370"/>
    </source>
</evidence>
<keyword evidence="16" id="KW-1185">Reference proteome</keyword>
<evidence type="ECO:0000256" key="6">
    <source>
        <dbReference type="ARBA" id="ARBA00022729"/>
    </source>
</evidence>
<dbReference type="Proteomes" id="UP001606305">
    <property type="component" value="Unassembled WGS sequence"/>
</dbReference>
<keyword evidence="7" id="KW-0378">Hydrolase</keyword>
<evidence type="ECO:0000313" key="15">
    <source>
        <dbReference type="EMBL" id="MFG6456868.1"/>
    </source>
</evidence>
<comment type="catalytic activity">
    <reaction evidence="13">
        <text>(2R)-2,3-bisphosphoglycerate + H2O = (2R)-2-phosphoglycerate + phosphate</text>
        <dbReference type="Rhea" id="RHEA:27381"/>
        <dbReference type="ChEBI" id="CHEBI:15377"/>
        <dbReference type="ChEBI" id="CHEBI:43474"/>
        <dbReference type="ChEBI" id="CHEBI:58248"/>
        <dbReference type="ChEBI" id="CHEBI:58289"/>
        <dbReference type="EC" id="3.1.3.80"/>
    </reaction>
    <physiologicalReaction direction="left-to-right" evidence="13">
        <dbReference type="Rhea" id="RHEA:27382"/>
    </physiologicalReaction>
</comment>
<evidence type="ECO:0000256" key="11">
    <source>
        <dbReference type="ARBA" id="ARBA00043671"/>
    </source>
</evidence>
<evidence type="ECO:0000256" key="9">
    <source>
        <dbReference type="ARBA" id="ARBA00031642"/>
    </source>
</evidence>
<evidence type="ECO:0000256" key="10">
    <source>
        <dbReference type="ARBA" id="ARBA00043668"/>
    </source>
</evidence>
<evidence type="ECO:0000256" key="3">
    <source>
        <dbReference type="ARBA" id="ARBA00012976"/>
    </source>
</evidence>
<organism evidence="15 16">
    <name type="scientific">Pelomonas nitida</name>
    <dbReference type="NCBI Taxonomy" id="3299027"/>
    <lineage>
        <taxon>Bacteria</taxon>
        <taxon>Pseudomonadati</taxon>
        <taxon>Pseudomonadota</taxon>
        <taxon>Betaproteobacteria</taxon>
        <taxon>Burkholderiales</taxon>
        <taxon>Sphaerotilaceae</taxon>
        <taxon>Roseateles</taxon>
    </lineage>
</organism>
<feature type="chain" id="PRO_5045144701" description="Multiple inositol polyphosphate phosphatase 1" evidence="14">
    <location>
        <begin position="20"/>
        <end position="446"/>
    </location>
</feature>
<keyword evidence="6 14" id="KW-0732">Signal</keyword>
<comment type="catalytic activity">
    <reaction evidence="10">
        <text>1D-myo-inositol 1,2,5,6-tetrakisphosphate + H2O = 1D-myo-inositol 1,2,6-trisphosphate + phosphate</text>
        <dbReference type="Rhea" id="RHEA:77119"/>
        <dbReference type="ChEBI" id="CHEBI:15377"/>
        <dbReference type="ChEBI" id="CHEBI:43474"/>
        <dbReference type="ChEBI" id="CHEBI:195535"/>
        <dbReference type="ChEBI" id="CHEBI:195537"/>
        <dbReference type="EC" id="3.1.3.62"/>
    </reaction>
    <physiologicalReaction direction="left-to-right" evidence="10">
        <dbReference type="Rhea" id="RHEA:77120"/>
    </physiologicalReaction>
</comment>
<feature type="signal peptide" evidence="14">
    <location>
        <begin position="1"/>
        <end position="19"/>
    </location>
</feature>
<proteinExistence type="inferred from homology"/>
<evidence type="ECO:0000313" key="16">
    <source>
        <dbReference type="Proteomes" id="UP001606305"/>
    </source>
</evidence>
<evidence type="ECO:0000256" key="7">
    <source>
        <dbReference type="ARBA" id="ARBA00022801"/>
    </source>
</evidence>
<dbReference type="PANTHER" id="PTHR20963:SF8">
    <property type="entry name" value="MULTIPLE INOSITOL POLYPHOSPHATE PHOSPHATASE 1"/>
    <property type="match status" value="1"/>
</dbReference>
<accession>A0ABW7G4L1</accession>
<evidence type="ECO:0000256" key="5">
    <source>
        <dbReference type="ARBA" id="ARBA00018097"/>
    </source>
</evidence>
<comment type="subcellular location">
    <subcellularLocation>
        <location evidence="1">Membrane</location>
    </subcellularLocation>
</comment>
<dbReference type="RefSeq" id="WP_394487651.1">
    <property type="nucleotide sequence ID" value="NZ_JBIGIA010000005.1"/>
</dbReference>
<dbReference type="SUPFAM" id="SSF53254">
    <property type="entry name" value="Phosphoglycerate mutase-like"/>
    <property type="match status" value="1"/>
</dbReference>
<evidence type="ECO:0000256" key="14">
    <source>
        <dbReference type="SAM" id="SignalP"/>
    </source>
</evidence>
<dbReference type="EC" id="3.1.3.62" evidence="4"/>
<reference evidence="15 16" key="1">
    <citation type="submission" date="2024-09" db="EMBL/GenBank/DDBJ databases">
        <title>Novel species of the genus Pelomonas and Roseateles isolated from streams.</title>
        <authorList>
            <person name="Lu H."/>
        </authorList>
    </citation>
    <scope>NUCLEOTIDE SEQUENCE [LARGE SCALE GENOMIC DNA]</scope>
    <source>
        <strain evidence="15 16">BYS96W</strain>
    </source>
</reference>
<evidence type="ECO:0000256" key="4">
    <source>
        <dbReference type="ARBA" id="ARBA00013040"/>
    </source>
</evidence>
<dbReference type="EC" id="3.1.3.80" evidence="3"/>
<evidence type="ECO:0000256" key="8">
    <source>
        <dbReference type="ARBA" id="ARBA00023136"/>
    </source>
</evidence>
<dbReference type="EMBL" id="JBIGIA010000005">
    <property type="protein sequence ID" value="MFG6456868.1"/>
    <property type="molecule type" value="Genomic_DNA"/>
</dbReference>
<evidence type="ECO:0000256" key="12">
    <source>
        <dbReference type="ARBA" id="ARBA00043691"/>
    </source>
</evidence>
<comment type="similarity">
    <text evidence="2">Belongs to the histidine acid phosphatase family. MINPP1 subfamily.</text>
</comment>
<comment type="caution">
    <text evidence="15">The sequence shown here is derived from an EMBL/GenBank/DDBJ whole genome shotgun (WGS) entry which is preliminary data.</text>
</comment>
<gene>
    <name evidence="15" type="ORF">ACG00X_08480</name>
</gene>
<name>A0ABW7G4L1_9BURK</name>
<keyword evidence="8" id="KW-0472">Membrane</keyword>
<dbReference type="Gene3D" id="3.40.50.1240">
    <property type="entry name" value="Phosphoglycerate mutase-like"/>
    <property type="match status" value="1"/>
</dbReference>
<dbReference type="CDD" id="cd07061">
    <property type="entry name" value="HP_HAP_like"/>
    <property type="match status" value="1"/>
</dbReference>
<evidence type="ECO:0000256" key="2">
    <source>
        <dbReference type="ARBA" id="ARBA00008422"/>
    </source>
</evidence>
<dbReference type="PANTHER" id="PTHR20963">
    <property type="entry name" value="MULTIPLE INOSITOL POLYPHOSPHATE PHOSPHATASE-RELATED"/>
    <property type="match status" value="1"/>
</dbReference>
<comment type="catalytic activity">
    <reaction evidence="12">
        <text>1D-myo-inositol hexakisphosphate + H2O = 1D-myo-inositol 1,2,4,5,6-pentakisphosphate + phosphate</text>
        <dbReference type="Rhea" id="RHEA:16989"/>
        <dbReference type="ChEBI" id="CHEBI:15377"/>
        <dbReference type="ChEBI" id="CHEBI:43474"/>
        <dbReference type="ChEBI" id="CHEBI:57798"/>
        <dbReference type="ChEBI" id="CHEBI:58130"/>
        <dbReference type="EC" id="3.1.3.62"/>
    </reaction>
    <physiologicalReaction direction="left-to-right" evidence="12">
        <dbReference type="Rhea" id="RHEA:16990"/>
    </physiologicalReaction>
</comment>